<sequence length="60" mass="6668">MFALGCVVIGFVFGRRGVDIYIKKSKLKGYPLEFVDPNSDKAMKLFGITDKKVISNVKAN</sequence>
<evidence type="ECO:0000313" key="1">
    <source>
        <dbReference type="EMBL" id="CAH0543176.1"/>
    </source>
</evidence>
<keyword evidence="2" id="KW-1185">Reference proteome</keyword>
<proteinExistence type="predicted"/>
<evidence type="ECO:0000313" key="2">
    <source>
        <dbReference type="Proteomes" id="UP000838748"/>
    </source>
</evidence>
<dbReference type="EMBL" id="CAKLDM010000005">
    <property type="protein sequence ID" value="CAH0543176.1"/>
    <property type="molecule type" value="Genomic_DNA"/>
</dbReference>
<gene>
    <name evidence="1" type="ORF">VMF7928_04441</name>
</gene>
<organism evidence="1 2">
    <name type="scientific">Vibrio marisflavi CECT 7928</name>
    <dbReference type="NCBI Taxonomy" id="634439"/>
    <lineage>
        <taxon>Bacteria</taxon>
        <taxon>Pseudomonadati</taxon>
        <taxon>Pseudomonadota</taxon>
        <taxon>Gammaproteobacteria</taxon>
        <taxon>Vibrionales</taxon>
        <taxon>Vibrionaceae</taxon>
        <taxon>Vibrio</taxon>
    </lineage>
</organism>
<name>A0ABN8EBF5_9VIBR</name>
<comment type="caution">
    <text evidence="1">The sequence shown here is derived from an EMBL/GenBank/DDBJ whole genome shotgun (WGS) entry which is preliminary data.</text>
</comment>
<reference evidence="1" key="1">
    <citation type="submission" date="2021-11" db="EMBL/GenBank/DDBJ databases">
        <authorList>
            <person name="Rodrigo-Torres L."/>
            <person name="Arahal R. D."/>
            <person name="Lucena T."/>
        </authorList>
    </citation>
    <scope>NUCLEOTIDE SEQUENCE</scope>
    <source>
        <strain evidence="1">CECT 7928</strain>
    </source>
</reference>
<protein>
    <submittedName>
        <fullName evidence="1">Uncharacterized protein</fullName>
    </submittedName>
</protein>
<accession>A0ABN8EBF5</accession>
<dbReference type="Proteomes" id="UP000838748">
    <property type="component" value="Unassembled WGS sequence"/>
</dbReference>